<dbReference type="InterPro" id="IPR005149">
    <property type="entry name" value="Tscrpt_reg_PadR_N"/>
</dbReference>
<feature type="domain" description="Transcription regulator PadR N-terminal" evidence="1">
    <location>
        <begin position="7"/>
        <end position="80"/>
    </location>
</feature>
<dbReference type="Pfam" id="PF10400">
    <property type="entry name" value="Vir_act_alpha_C"/>
    <property type="match status" value="1"/>
</dbReference>
<dbReference type="InterPro" id="IPR018309">
    <property type="entry name" value="Tscrpt_reg_PadR_C"/>
</dbReference>
<dbReference type="InterPro" id="IPR036390">
    <property type="entry name" value="WH_DNA-bd_sf"/>
</dbReference>
<evidence type="ECO:0000259" key="2">
    <source>
        <dbReference type="Pfam" id="PF10400"/>
    </source>
</evidence>
<organism evidence="3 4">
    <name type="scientific">Actinomadura rayongensis</name>
    <dbReference type="NCBI Taxonomy" id="1429076"/>
    <lineage>
        <taxon>Bacteria</taxon>
        <taxon>Bacillati</taxon>
        <taxon>Actinomycetota</taxon>
        <taxon>Actinomycetes</taxon>
        <taxon>Streptosporangiales</taxon>
        <taxon>Thermomonosporaceae</taxon>
        <taxon>Actinomadura</taxon>
    </lineage>
</organism>
<accession>A0A6I4WIF4</accession>
<dbReference type="Gene3D" id="1.10.10.10">
    <property type="entry name" value="Winged helix-like DNA-binding domain superfamily/Winged helix DNA-binding domain"/>
    <property type="match status" value="1"/>
</dbReference>
<evidence type="ECO:0000259" key="1">
    <source>
        <dbReference type="Pfam" id="PF03551"/>
    </source>
</evidence>
<name>A0A6I4WIF4_9ACTN</name>
<dbReference type="Gene3D" id="6.10.140.190">
    <property type="match status" value="1"/>
</dbReference>
<dbReference type="OrthoDB" id="3186544at2"/>
<dbReference type="PANTHER" id="PTHR43252:SF4">
    <property type="entry name" value="TRANSCRIPTIONAL REGULATORY PROTEIN"/>
    <property type="match status" value="1"/>
</dbReference>
<dbReference type="EMBL" id="WUTW01000010">
    <property type="protein sequence ID" value="MXQ68135.1"/>
    <property type="molecule type" value="Genomic_DNA"/>
</dbReference>
<dbReference type="RefSeq" id="WP_161106318.1">
    <property type="nucleotide sequence ID" value="NZ_JBHLYI010000020.1"/>
</dbReference>
<dbReference type="InterPro" id="IPR036388">
    <property type="entry name" value="WH-like_DNA-bd_sf"/>
</dbReference>
<keyword evidence="4" id="KW-1185">Reference proteome</keyword>
<dbReference type="AlphaFoldDB" id="A0A6I4WIF4"/>
<dbReference type="Pfam" id="PF03551">
    <property type="entry name" value="PadR"/>
    <property type="match status" value="1"/>
</dbReference>
<reference evidence="3 4" key="1">
    <citation type="submission" date="2019-12" db="EMBL/GenBank/DDBJ databases">
        <title>Nocardia macrotermitis sp. nov. and Nocardia aurantia sp. nov., isolated from the gut of the fungus growing-termite Macrotermes natalensis.</title>
        <authorList>
            <person name="Christine B."/>
            <person name="Rene B."/>
        </authorList>
    </citation>
    <scope>NUCLEOTIDE SEQUENCE [LARGE SCALE GENOMIC DNA]</scope>
    <source>
        <strain evidence="3 4">DSM 102126</strain>
    </source>
</reference>
<dbReference type="PANTHER" id="PTHR43252">
    <property type="entry name" value="TRANSCRIPTIONAL REGULATOR YQJI"/>
    <property type="match status" value="1"/>
</dbReference>
<protein>
    <submittedName>
        <fullName evidence="3">PadR family transcriptional regulator</fullName>
    </submittedName>
</protein>
<gene>
    <name evidence="3" type="ORF">GQ466_29375</name>
</gene>
<comment type="caution">
    <text evidence="3">The sequence shown here is derived from an EMBL/GenBank/DDBJ whole genome shotgun (WGS) entry which is preliminary data.</text>
</comment>
<proteinExistence type="predicted"/>
<dbReference type="Proteomes" id="UP000431901">
    <property type="component" value="Unassembled WGS sequence"/>
</dbReference>
<sequence length="186" mass="20906">MALRNAILATLLEGESSGYDLAKVFDSSVANFWTATPQQLYRELDRMEGQGLVEARVVEQERRPNKRLFSITEAGLAALTEFTAREPKPTAVRDELLVQVQAVEHGDAAAVRDSVRQKQALAERKLKRYERLRDRLLAGRAEADYLATADRVGPYLTLARGIAFEQENVRWCEYVLGVLARRNATA</sequence>
<feature type="domain" description="Transcription regulator PadR C-terminal" evidence="2">
    <location>
        <begin position="92"/>
        <end position="179"/>
    </location>
</feature>
<evidence type="ECO:0000313" key="4">
    <source>
        <dbReference type="Proteomes" id="UP000431901"/>
    </source>
</evidence>
<evidence type="ECO:0000313" key="3">
    <source>
        <dbReference type="EMBL" id="MXQ68135.1"/>
    </source>
</evidence>
<dbReference type="SUPFAM" id="SSF46785">
    <property type="entry name" value="Winged helix' DNA-binding domain"/>
    <property type="match status" value="1"/>
</dbReference>